<name>A0A9X9X2J0_9PROT</name>
<keyword evidence="2" id="KW-1185">Reference proteome</keyword>
<comment type="caution">
    <text evidence="1">The sequence shown here is derived from an EMBL/GenBank/DDBJ whole genome shotgun (WGS) entry which is preliminary data.</text>
</comment>
<dbReference type="AlphaFoldDB" id="A0A9X9X2J0"/>
<sequence length="495" mass="51952">MKLRIGQDIEVAIECVRPTGGRHLFVQGRIAWNRGGEAPDLWLLAHGLPLESLLDLRHERPDITAAPGEDRVIQGFILIAGRAGGPAGMEGFALGAGALAFALPREGLGAPVAEVLARLPWDMAFAVLDAAARDEGLATLLLPDAFAGWIAAVPTLEPSARDQHGLARMDAIASPLGECAVAVTLPRPLARGETLRAVALLPGEDGPRATLLEGPPPLYGETAVTLYGCLHPADQAPAAVPFDLLVELRRPEGGTWFRTTPRLHPAPGFLRMLQDLSAAGEPTDGFGWLRGVLESRRAAFDRAFAAQSPPTAPPPPEAPVVAVLHAVDDPFAARLVFLAAPEIERRAAEVLVLGPREAAAAAADVFLQRGRIPTRTGLDLAATVRRGTYARAALVPVDPPALAEALLEDGMEALFAHRIGGAALAPLLRLAAAAGTPDGAETFGRMARMLKDWSDGREVHVRPERAAGAAGHLIAEHLAALWRGAAPAFGRAATA</sequence>
<dbReference type="Proteomes" id="UP001138751">
    <property type="component" value="Unassembled WGS sequence"/>
</dbReference>
<protein>
    <submittedName>
        <fullName evidence="1">Uncharacterized protein</fullName>
    </submittedName>
</protein>
<proteinExistence type="predicted"/>
<dbReference type="EMBL" id="JAAEDM010000080">
    <property type="protein sequence ID" value="MBR0673619.1"/>
    <property type="molecule type" value="Genomic_DNA"/>
</dbReference>
<dbReference type="RefSeq" id="WP_211864022.1">
    <property type="nucleotide sequence ID" value="NZ_JAAEDM010000080.1"/>
</dbReference>
<organism evidence="1 2">
    <name type="scientific">Neoroseomonas soli</name>
    <dbReference type="NCBI Taxonomy" id="1081025"/>
    <lineage>
        <taxon>Bacteria</taxon>
        <taxon>Pseudomonadati</taxon>
        <taxon>Pseudomonadota</taxon>
        <taxon>Alphaproteobacteria</taxon>
        <taxon>Acetobacterales</taxon>
        <taxon>Acetobacteraceae</taxon>
        <taxon>Neoroseomonas</taxon>
    </lineage>
</organism>
<evidence type="ECO:0000313" key="1">
    <source>
        <dbReference type="EMBL" id="MBR0673619.1"/>
    </source>
</evidence>
<evidence type="ECO:0000313" key="2">
    <source>
        <dbReference type="Proteomes" id="UP001138751"/>
    </source>
</evidence>
<reference evidence="1" key="2">
    <citation type="journal article" date="2021" name="Syst. Appl. Microbiol.">
        <title>Roseomonas hellenica sp. nov., isolated from roots of wild-growing Alkanna tinctoria.</title>
        <authorList>
            <person name="Rat A."/>
            <person name="Naranjo H.D."/>
            <person name="Lebbe L."/>
            <person name="Cnockaert M."/>
            <person name="Krigas N."/>
            <person name="Grigoriadou K."/>
            <person name="Maloupa E."/>
            <person name="Willems A."/>
        </authorList>
    </citation>
    <scope>NUCLEOTIDE SEQUENCE</scope>
    <source>
        <strain evidence="1">LMG 31231</strain>
    </source>
</reference>
<accession>A0A9X9X2J0</accession>
<gene>
    <name evidence="1" type="ORF">GXW76_20775</name>
</gene>
<reference evidence="1" key="1">
    <citation type="submission" date="2020-01" db="EMBL/GenBank/DDBJ databases">
        <authorList>
            <person name="Rat A."/>
        </authorList>
    </citation>
    <scope>NUCLEOTIDE SEQUENCE</scope>
    <source>
        <strain evidence="1">LMG 31231</strain>
    </source>
</reference>